<reference evidence="6" key="1">
    <citation type="submission" date="2017-08" db="EMBL/GenBank/DDBJ databases">
        <title>Direct submision.</title>
        <authorList>
            <person name="Kim S.-J."/>
            <person name="Rhee S.-K."/>
        </authorList>
    </citation>
    <scope>NUCLEOTIDE SEQUENCE [LARGE SCALE GENOMIC DNA]</scope>
    <source>
        <strain evidence="6">GI5</strain>
    </source>
</reference>
<dbReference type="SUPFAM" id="SSF56176">
    <property type="entry name" value="FAD-binding/transporter-associated domain-like"/>
    <property type="match status" value="1"/>
</dbReference>
<dbReference type="GO" id="GO:0016491">
    <property type="term" value="F:oxidoreductase activity"/>
    <property type="evidence" value="ECO:0007669"/>
    <property type="project" value="UniProtKB-KW"/>
</dbReference>
<name>A0A2K9LFZ3_9GAMM</name>
<dbReference type="Gene3D" id="3.30.465.10">
    <property type="match status" value="1"/>
</dbReference>
<accession>A0A2K9LFZ3</accession>
<evidence type="ECO:0000259" key="4">
    <source>
        <dbReference type="PROSITE" id="PS51387"/>
    </source>
</evidence>
<dbReference type="Proteomes" id="UP000235116">
    <property type="component" value="Chromosome"/>
</dbReference>
<dbReference type="PANTHER" id="PTHR13878">
    <property type="entry name" value="GULONOLACTONE OXIDASE"/>
    <property type="match status" value="1"/>
</dbReference>
<proteinExistence type="inferred from homology"/>
<evidence type="ECO:0000256" key="2">
    <source>
        <dbReference type="ARBA" id="ARBA00022827"/>
    </source>
</evidence>
<dbReference type="Pfam" id="PF01565">
    <property type="entry name" value="FAD_binding_4"/>
    <property type="match status" value="1"/>
</dbReference>
<comment type="similarity">
    <text evidence="1">Belongs to the oxygen-dependent FAD-linked oxidoreductase family.</text>
</comment>
<dbReference type="OrthoDB" id="143770at2"/>
<evidence type="ECO:0000256" key="1">
    <source>
        <dbReference type="ARBA" id="ARBA00005466"/>
    </source>
</evidence>
<dbReference type="InterPro" id="IPR006094">
    <property type="entry name" value="Oxid_FAD_bind_N"/>
</dbReference>
<organism evidence="5 6">
    <name type="scientific">Ketobacter alkanivorans</name>
    <dbReference type="NCBI Taxonomy" id="1917421"/>
    <lineage>
        <taxon>Bacteria</taxon>
        <taxon>Pseudomonadati</taxon>
        <taxon>Pseudomonadota</taxon>
        <taxon>Gammaproteobacteria</taxon>
        <taxon>Pseudomonadales</taxon>
        <taxon>Ketobacteraceae</taxon>
        <taxon>Ketobacter</taxon>
    </lineage>
</organism>
<dbReference type="PANTHER" id="PTHR13878:SF53">
    <property type="entry name" value="CYTOKININ DEHYDROGENASE 6"/>
    <property type="match status" value="1"/>
</dbReference>
<dbReference type="GO" id="GO:0071949">
    <property type="term" value="F:FAD binding"/>
    <property type="evidence" value="ECO:0007669"/>
    <property type="project" value="InterPro"/>
</dbReference>
<keyword evidence="2" id="KW-0285">Flavoprotein</keyword>
<sequence length="433" mass="48586">MTKPYISWGRYPYREQKGVDLHWRPTSLPSDEVFLPQGNARSYGDSCMLEGGNVLSTRFMRRFIGFDPDTGLIQCEAGVTLADILNVAEPQGWFLPVTPGTKFATVGGALANDVHGKNHHVAGTFGCHVTRFELLRTDGSVRVCSPSENSEWFNATVGGLGITGFITWVEIQLKKVGNSAINAENIKYRNLSEFFELSQASEQDYEYTVAWVDCLASGDKLGRGHFSRGNHARPVQPRPSKPAMALSMPIDPPVSLVNSASLKAFNWLYYNRQIEPVRYQTTHYDPFFYPLDHIHDWNRMYGPKGFLQYQCVIPMEHSHLAITELLHRIGRANYGSFLAVLKVFGEVASPGLISFPRPGTTLALDFPYRGNKTMQLFDQLDEVVVQAGGALYPAKDANMKAEHFRLFYPGANQLAKFKDPNITSSFWKRVMEA</sequence>
<dbReference type="InterPro" id="IPR050432">
    <property type="entry name" value="FAD-linked_Oxidoreductases_BP"/>
</dbReference>
<dbReference type="InterPro" id="IPR016166">
    <property type="entry name" value="FAD-bd_PCMH"/>
</dbReference>
<keyword evidence="3" id="KW-0560">Oxidoreductase</keyword>
<dbReference type="InterPro" id="IPR036318">
    <property type="entry name" value="FAD-bd_PCMH-like_sf"/>
</dbReference>
<protein>
    <submittedName>
        <fullName evidence="5">FAD-binding oxidoreductase</fullName>
    </submittedName>
</protein>
<dbReference type="EMBL" id="CP022684">
    <property type="protein sequence ID" value="AUM11192.1"/>
    <property type="molecule type" value="Genomic_DNA"/>
</dbReference>
<keyword evidence="2" id="KW-0274">FAD</keyword>
<dbReference type="InterPro" id="IPR016169">
    <property type="entry name" value="FAD-bd_PCMH_sub2"/>
</dbReference>
<keyword evidence="6" id="KW-1185">Reference proteome</keyword>
<gene>
    <name evidence="5" type="ORF">Kalk_01550</name>
</gene>
<dbReference type="RefSeq" id="WP_101892532.1">
    <property type="nucleotide sequence ID" value="NZ_CP022684.1"/>
</dbReference>
<dbReference type="PROSITE" id="PS51387">
    <property type="entry name" value="FAD_PCMH"/>
    <property type="match status" value="1"/>
</dbReference>
<evidence type="ECO:0000256" key="3">
    <source>
        <dbReference type="ARBA" id="ARBA00023002"/>
    </source>
</evidence>
<evidence type="ECO:0000313" key="6">
    <source>
        <dbReference type="Proteomes" id="UP000235116"/>
    </source>
</evidence>
<feature type="domain" description="FAD-binding PCMH-type" evidence="4">
    <location>
        <begin position="1"/>
        <end position="176"/>
    </location>
</feature>
<dbReference type="AlphaFoldDB" id="A0A2K9LFZ3"/>
<evidence type="ECO:0000313" key="5">
    <source>
        <dbReference type="EMBL" id="AUM11192.1"/>
    </source>
</evidence>
<dbReference type="KEGG" id="kak:Kalk_01550"/>